<dbReference type="RefSeq" id="WP_036721511.1">
    <property type="nucleotide sequence ID" value="NZ_JAUSUY010000014.1"/>
</dbReference>
<evidence type="ECO:0000313" key="1">
    <source>
        <dbReference type="EMBL" id="MDT3427719.1"/>
    </source>
</evidence>
<keyword evidence="2" id="KW-1185">Reference proteome</keyword>
<protein>
    <recommendedName>
        <fullName evidence="3">Endonuclease</fullName>
    </recommendedName>
</protein>
<evidence type="ECO:0000313" key="2">
    <source>
        <dbReference type="Proteomes" id="UP001248709"/>
    </source>
</evidence>
<gene>
    <name evidence="1" type="ORF">J2Z22_003295</name>
</gene>
<dbReference type="Proteomes" id="UP001248709">
    <property type="component" value="Unassembled WGS sequence"/>
</dbReference>
<sequence length="267" mass="30396">MDEEKSENRYSAIVDYIFQEKYSEGMERVEFKRSEFETTAEILGIKLPKNLGDVIYSFKFRTALPMSIINKAPVGKEWVIKNIGRGEYAFVATRVARILPDTMLLSVKVPDATPGIVQKFALSDEQALLTKVRYNRLLDIFTGVTCYSLQNHLRTTVPGIGQVETDEIYVGIDKQGKQYVFPVQAKGGNDELGVVQIEQDILLCRHKYPDLICRAIATQFINGNLIAMFEFVLDGDEVKKVTEKHYELVSPDNISIEEIRKYNELPD</sequence>
<evidence type="ECO:0008006" key="3">
    <source>
        <dbReference type="Google" id="ProtNLM"/>
    </source>
</evidence>
<name>A0ABU3HA65_9BACL</name>
<organism evidence="1 2">
    <name type="scientific">Paenibacillus forsythiae</name>
    <dbReference type="NCBI Taxonomy" id="365616"/>
    <lineage>
        <taxon>Bacteria</taxon>
        <taxon>Bacillati</taxon>
        <taxon>Bacillota</taxon>
        <taxon>Bacilli</taxon>
        <taxon>Bacillales</taxon>
        <taxon>Paenibacillaceae</taxon>
        <taxon>Paenibacillus</taxon>
    </lineage>
</organism>
<proteinExistence type="predicted"/>
<reference evidence="1 2" key="1">
    <citation type="submission" date="2023-07" db="EMBL/GenBank/DDBJ databases">
        <title>Genomic Encyclopedia of Type Strains, Phase IV (KMG-IV): sequencing the most valuable type-strain genomes for metagenomic binning, comparative biology and taxonomic classification.</title>
        <authorList>
            <person name="Goeker M."/>
        </authorList>
    </citation>
    <scope>NUCLEOTIDE SEQUENCE [LARGE SCALE GENOMIC DNA]</scope>
    <source>
        <strain evidence="1 2">T98</strain>
    </source>
</reference>
<comment type="caution">
    <text evidence="1">The sequence shown here is derived from an EMBL/GenBank/DDBJ whole genome shotgun (WGS) entry which is preliminary data.</text>
</comment>
<dbReference type="EMBL" id="JAUSUY010000014">
    <property type="protein sequence ID" value="MDT3427719.1"/>
    <property type="molecule type" value="Genomic_DNA"/>
</dbReference>
<accession>A0ABU3HA65</accession>